<evidence type="ECO:0000313" key="1">
    <source>
        <dbReference type="EMBL" id="MFC5827874.1"/>
    </source>
</evidence>
<sequence>MPTQETLTVVRGNPGPDDVAALLAAFELLRARRSDEPEGWADRSHLLRRTLPAGSWTTAAWSH</sequence>
<dbReference type="Pfam" id="PF13822">
    <property type="entry name" value="ACC_epsilon"/>
    <property type="match status" value="1"/>
</dbReference>
<dbReference type="RefSeq" id="WP_379517375.1">
    <property type="nucleotide sequence ID" value="NZ_JBHSPA010000031.1"/>
</dbReference>
<name>A0ABW1CQ36_9ACTN</name>
<dbReference type="InterPro" id="IPR032716">
    <property type="entry name" value="ACC_epsilon"/>
</dbReference>
<accession>A0ABW1CQ36</accession>
<dbReference type="EMBL" id="JBHSPA010000031">
    <property type="protein sequence ID" value="MFC5827874.1"/>
    <property type="molecule type" value="Genomic_DNA"/>
</dbReference>
<comment type="caution">
    <text evidence="1">The sequence shown here is derived from an EMBL/GenBank/DDBJ whole genome shotgun (WGS) entry which is preliminary data.</text>
</comment>
<keyword evidence="2" id="KW-1185">Reference proteome</keyword>
<proteinExistence type="predicted"/>
<evidence type="ECO:0000313" key="2">
    <source>
        <dbReference type="Proteomes" id="UP001596058"/>
    </source>
</evidence>
<protein>
    <submittedName>
        <fullName evidence="1">Acyl-CoA carboxylase epsilon subunit</fullName>
    </submittedName>
</protein>
<reference evidence="2" key="1">
    <citation type="journal article" date="2019" name="Int. J. Syst. Evol. Microbiol.">
        <title>The Global Catalogue of Microorganisms (GCM) 10K type strain sequencing project: providing services to taxonomists for standard genome sequencing and annotation.</title>
        <authorList>
            <consortium name="The Broad Institute Genomics Platform"/>
            <consortium name="The Broad Institute Genome Sequencing Center for Infectious Disease"/>
            <person name="Wu L."/>
            <person name="Ma J."/>
        </authorList>
    </citation>
    <scope>NUCLEOTIDE SEQUENCE [LARGE SCALE GENOMIC DNA]</scope>
    <source>
        <strain evidence="2">CCUG 53903</strain>
    </source>
</reference>
<gene>
    <name evidence="1" type="ORF">ACFPZ3_28770</name>
</gene>
<organism evidence="1 2">
    <name type="scientific">Nonomuraea insulae</name>
    <dbReference type="NCBI Taxonomy" id="1616787"/>
    <lineage>
        <taxon>Bacteria</taxon>
        <taxon>Bacillati</taxon>
        <taxon>Actinomycetota</taxon>
        <taxon>Actinomycetes</taxon>
        <taxon>Streptosporangiales</taxon>
        <taxon>Streptosporangiaceae</taxon>
        <taxon>Nonomuraea</taxon>
    </lineage>
</organism>
<dbReference type="Proteomes" id="UP001596058">
    <property type="component" value="Unassembled WGS sequence"/>
</dbReference>